<dbReference type="EMBL" id="CP095071">
    <property type="protein sequence ID" value="UOQ86006.1"/>
    <property type="molecule type" value="Genomic_DNA"/>
</dbReference>
<dbReference type="InterPro" id="IPR009256">
    <property type="entry name" value="YqgQ-like"/>
</dbReference>
<organism evidence="1 2">
    <name type="scientific">Gracilibacillus salinarum</name>
    <dbReference type="NCBI Taxonomy" id="2932255"/>
    <lineage>
        <taxon>Bacteria</taxon>
        <taxon>Bacillati</taxon>
        <taxon>Bacillota</taxon>
        <taxon>Bacilli</taxon>
        <taxon>Bacillales</taxon>
        <taxon>Bacillaceae</taxon>
        <taxon>Gracilibacillus</taxon>
    </lineage>
</organism>
<sequence length="63" mass="7555">MQSVYDIRKLLLKFGTIIYLGDRLADLEMMETELDELFQVNIITKEDYLQAKMILKKEREKTK</sequence>
<dbReference type="Pfam" id="PF06014">
    <property type="entry name" value="YqgQ-like"/>
    <property type="match status" value="1"/>
</dbReference>
<gene>
    <name evidence="1" type="ORF">MUN87_03620</name>
</gene>
<dbReference type="Gene3D" id="1.10.287.760">
    <property type="entry name" value="YqgQ-like"/>
    <property type="match status" value="1"/>
</dbReference>
<dbReference type="Proteomes" id="UP000831537">
    <property type="component" value="Chromosome"/>
</dbReference>
<dbReference type="InterPro" id="IPR023164">
    <property type="entry name" value="YqgQ-like_sf"/>
</dbReference>
<dbReference type="SUPFAM" id="SSF158379">
    <property type="entry name" value="YqgQ-like"/>
    <property type="match status" value="1"/>
</dbReference>
<proteinExistence type="predicted"/>
<accession>A0ABY4GNR8</accession>
<evidence type="ECO:0000313" key="1">
    <source>
        <dbReference type="EMBL" id="UOQ86006.1"/>
    </source>
</evidence>
<protein>
    <submittedName>
        <fullName evidence="1">YqgQ family protein</fullName>
    </submittedName>
</protein>
<name>A0ABY4GNR8_9BACI</name>
<dbReference type="RefSeq" id="WP_244746322.1">
    <property type="nucleotide sequence ID" value="NZ_CP095071.1"/>
</dbReference>
<reference evidence="1 2" key="1">
    <citation type="submission" date="2022-04" db="EMBL/GenBank/DDBJ databases">
        <title>Gracilibacillus sp. isolated from saltern.</title>
        <authorList>
            <person name="Won M."/>
            <person name="Lee C.-M."/>
            <person name="Woen H.-Y."/>
            <person name="Kwon S.-W."/>
        </authorList>
    </citation>
    <scope>NUCLEOTIDE SEQUENCE [LARGE SCALE GENOMIC DNA]</scope>
    <source>
        <strain evidence="1 2">SSPM10-3</strain>
    </source>
</reference>
<evidence type="ECO:0000313" key="2">
    <source>
        <dbReference type="Proteomes" id="UP000831537"/>
    </source>
</evidence>
<keyword evidence="2" id="KW-1185">Reference proteome</keyword>